<dbReference type="Pfam" id="PF00149">
    <property type="entry name" value="Metallophos"/>
    <property type="match status" value="1"/>
</dbReference>
<dbReference type="InterPro" id="IPR006186">
    <property type="entry name" value="Ser/Thr-sp_prot-phosphatase"/>
</dbReference>
<dbReference type="CDD" id="cd00144">
    <property type="entry name" value="MPP_PPP_family"/>
    <property type="match status" value="1"/>
</dbReference>
<dbReference type="SMART" id="SM00156">
    <property type="entry name" value="PP2Ac"/>
    <property type="match status" value="1"/>
</dbReference>
<feature type="domain" description="Serine/threonine specific protein phosphatases" evidence="2">
    <location>
        <begin position="196"/>
        <end position="201"/>
    </location>
</feature>
<reference evidence="3" key="1">
    <citation type="submission" date="2022-12" db="EMBL/GenBank/DDBJ databases">
        <title>Genome assemblies of Blomia tropicalis.</title>
        <authorList>
            <person name="Cui Y."/>
        </authorList>
    </citation>
    <scope>NUCLEOTIDE SEQUENCE</scope>
    <source>
        <tissue evidence="3">Adult mites</tissue>
    </source>
</reference>
<dbReference type="InterPro" id="IPR004843">
    <property type="entry name" value="Calcineurin-like_PHP"/>
</dbReference>
<proteinExistence type="inferred from homology"/>
<sequence length="449" mass="52478">MVEEHDPEDDKFDFDNLLTEQVRRELTHDNLKPLSGTEFDPEQFLKSVPPNKNVSFLDREIDAKKLYQYMVSYMKVYYDISTEMDAFSKIRQTMDDQLWDTLCYIIPLLCRQVIHEALRHEPIIVTSHPDLLIFGDIHGNFNDIYYINRHYISNSKYDHYRFVFLGDYVDRGPKSVEVVVFLFTCKLMDPHRFILLRGNHEVQKVNKKYGFQALVEYIFKDNYVKSLDITKLIYQSFNCAFNFLPLAAIVKQDGHKSIWCCHGGVPSSYLKATNKDKPWTIDELNALSSHLKPNSLVPSAHASKKVLALNEILWNDPLPRRVRSKPKLQNKLFYRNMRRGGHCHWFTEPAVIAFCEVNNLRLIIRGHQYKYSKEHGYGIDCDGRLLTVFSSSNYCGIENNVTGYVVVNGEMIVTPSVLRKNTESEQYRKFNFFEIKVNPKTKQITDVLL</sequence>
<name>A0A9Q0RSC5_BLOTA</name>
<protein>
    <recommendedName>
        <fullName evidence="1">Serine/threonine-protein phosphatase</fullName>
        <ecNumber evidence="1">3.1.3.16</ecNumber>
    </recommendedName>
</protein>
<dbReference type="EC" id="3.1.3.16" evidence="1"/>
<keyword evidence="4" id="KW-1185">Reference proteome</keyword>
<keyword evidence="1" id="KW-0378">Hydrolase</keyword>
<dbReference type="EMBL" id="JAPWDV010000001">
    <property type="protein sequence ID" value="KAJ6224066.1"/>
    <property type="molecule type" value="Genomic_DNA"/>
</dbReference>
<organism evidence="3 4">
    <name type="scientific">Blomia tropicalis</name>
    <name type="common">Mite</name>
    <dbReference type="NCBI Taxonomy" id="40697"/>
    <lineage>
        <taxon>Eukaryota</taxon>
        <taxon>Metazoa</taxon>
        <taxon>Ecdysozoa</taxon>
        <taxon>Arthropoda</taxon>
        <taxon>Chelicerata</taxon>
        <taxon>Arachnida</taxon>
        <taxon>Acari</taxon>
        <taxon>Acariformes</taxon>
        <taxon>Sarcoptiformes</taxon>
        <taxon>Astigmata</taxon>
        <taxon>Glycyphagoidea</taxon>
        <taxon>Echimyopodidae</taxon>
        <taxon>Blomia</taxon>
    </lineage>
</organism>
<evidence type="ECO:0000313" key="3">
    <source>
        <dbReference type="EMBL" id="KAJ6224066.1"/>
    </source>
</evidence>
<dbReference type="OMA" id="CCHGGVP"/>
<dbReference type="GO" id="GO:0004722">
    <property type="term" value="F:protein serine/threonine phosphatase activity"/>
    <property type="evidence" value="ECO:0007669"/>
    <property type="project" value="UniProtKB-EC"/>
</dbReference>
<comment type="similarity">
    <text evidence="1">Belongs to the PPP phosphatase family.</text>
</comment>
<gene>
    <name evidence="3" type="ORF">RDWZM_002611</name>
</gene>
<dbReference type="InterPro" id="IPR029052">
    <property type="entry name" value="Metallo-depent_PP-like"/>
</dbReference>
<comment type="catalytic activity">
    <reaction evidence="1">
        <text>O-phospho-L-threonyl-[protein] + H2O = L-threonyl-[protein] + phosphate</text>
        <dbReference type="Rhea" id="RHEA:47004"/>
        <dbReference type="Rhea" id="RHEA-COMP:11060"/>
        <dbReference type="Rhea" id="RHEA-COMP:11605"/>
        <dbReference type="ChEBI" id="CHEBI:15377"/>
        <dbReference type="ChEBI" id="CHEBI:30013"/>
        <dbReference type="ChEBI" id="CHEBI:43474"/>
        <dbReference type="ChEBI" id="CHEBI:61977"/>
        <dbReference type="EC" id="3.1.3.16"/>
    </reaction>
</comment>
<dbReference type="PANTHER" id="PTHR11668">
    <property type="entry name" value="SERINE/THREONINE PROTEIN PHOSPHATASE"/>
    <property type="match status" value="1"/>
</dbReference>
<dbReference type="Gene3D" id="3.60.21.10">
    <property type="match status" value="1"/>
</dbReference>
<evidence type="ECO:0000256" key="1">
    <source>
        <dbReference type="RuleBase" id="RU004273"/>
    </source>
</evidence>
<dbReference type="PROSITE" id="PS00125">
    <property type="entry name" value="SER_THR_PHOSPHATASE"/>
    <property type="match status" value="1"/>
</dbReference>
<evidence type="ECO:0000313" key="4">
    <source>
        <dbReference type="Proteomes" id="UP001142055"/>
    </source>
</evidence>
<accession>A0A9Q0RSC5</accession>
<dbReference type="PRINTS" id="PR00114">
    <property type="entry name" value="STPHPHTASE"/>
</dbReference>
<evidence type="ECO:0000259" key="2">
    <source>
        <dbReference type="PROSITE" id="PS00125"/>
    </source>
</evidence>
<dbReference type="InterPro" id="IPR050341">
    <property type="entry name" value="PP1_catalytic_subunit"/>
</dbReference>
<dbReference type="SUPFAM" id="SSF56300">
    <property type="entry name" value="Metallo-dependent phosphatases"/>
    <property type="match status" value="1"/>
</dbReference>
<comment type="caution">
    <text evidence="3">The sequence shown here is derived from an EMBL/GenBank/DDBJ whole genome shotgun (WGS) entry which is preliminary data.</text>
</comment>
<dbReference type="Proteomes" id="UP001142055">
    <property type="component" value="Chromosome 1"/>
</dbReference>
<dbReference type="AlphaFoldDB" id="A0A9Q0RSC5"/>
<dbReference type="PANTHER" id="PTHR11668:SF496">
    <property type="entry name" value="SERINE_THREONINE-PROTEIN PHOSPHATASE"/>
    <property type="match status" value="1"/>
</dbReference>